<gene>
    <name evidence="3" type="primary">PGBD4-L3</name>
    <name evidence="3" type="ORF">Hamer_G026866</name>
</gene>
<dbReference type="Proteomes" id="UP000747542">
    <property type="component" value="Unassembled WGS sequence"/>
</dbReference>
<dbReference type="EMBL" id="JAHLQT010005777">
    <property type="protein sequence ID" value="KAG7175502.1"/>
    <property type="molecule type" value="Genomic_DNA"/>
</dbReference>
<evidence type="ECO:0000313" key="4">
    <source>
        <dbReference type="Proteomes" id="UP000747542"/>
    </source>
</evidence>
<feature type="compositionally biased region" description="Low complexity" evidence="1">
    <location>
        <begin position="125"/>
        <end position="141"/>
    </location>
</feature>
<dbReference type="AlphaFoldDB" id="A0A8J5TMY6"/>
<keyword evidence="4" id="KW-1185">Reference proteome</keyword>
<reference evidence="3" key="1">
    <citation type="journal article" date="2021" name="Sci. Adv.">
        <title>The American lobster genome reveals insights on longevity, neural, and immune adaptations.</title>
        <authorList>
            <person name="Polinski J.M."/>
            <person name="Zimin A.V."/>
            <person name="Clark K.F."/>
            <person name="Kohn A.B."/>
            <person name="Sadowski N."/>
            <person name="Timp W."/>
            <person name="Ptitsyn A."/>
            <person name="Khanna P."/>
            <person name="Romanova D.Y."/>
            <person name="Williams P."/>
            <person name="Greenwood S.J."/>
            <person name="Moroz L.L."/>
            <person name="Walt D.R."/>
            <person name="Bodnar A.G."/>
        </authorList>
    </citation>
    <scope>NUCLEOTIDE SEQUENCE</scope>
    <source>
        <strain evidence="3">GMGI-L3</strain>
    </source>
</reference>
<feature type="domain" description="PiggyBac transposable element-derived protein" evidence="2">
    <location>
        <begin position="206"/>
        <end position="566"/>
    </location>
</feature>
<sequence length="681" mass="76174">MAGLGKRLTDEQIIELMNQTGVTSVQDNDDSECVDDVEAFSYIDSEVEDNLEIEELYDSDEDVEYFPLLEPESDESDEYDEGDGAPKKKKRKIYTSTPIKCRTPAVAAAPATTSASTSAAAATATTSAAAPATTSAAAAPVRRGRRRQDAELPPVVDFNKTSISSRSKFRWSCQPQYGHTHRRLSRNILARIIPGPAQEARDVIAPEETFKLFITDSIVQECVTWTNKRIEFTAPWMQTQSKKATYGPTEAKKILALLGVLIAAGQQRDNHLSVLEMWSVMTGCPLYRAAMSKGRFEFLICCLRFDNPETRVERKNQDKFAPIRKVFDEFIDNCTRLYVPRENLTVDEQLLGFRGRCPFRMYIPNKPAKYGIKLVLICDSSTRYMLGGIPYLGKQGTKQPRSGINLGHYYTKELTRPYHGSNRNVTTDNWFTSVPLIADLMNNCRMTLVGTVRANKTEIPHEMKATKTRLHGSSAFLFTKEMTLVSYVAETSLAKKKLVMLMSSQHTQPNIAPSGKPEIIEFYNSTKEGVDTFDQMCATSSCSRKTRRWPLCVWYGILNAAIINAFIISAENRARTGIKIPQRRTFMMNMARALITPWAQIRLSSPVLSRQLRTLITTVCDLPSAGMAAGSPGTSFSDSNSPLVRCADCPSKSDRKTRHRCNKCALPKCPRHVYPICGDCL</sequence>
<evidence type="ECO:0000256" key="1">
    <source>
        <dbReference type="SAM" id="MobiDB-lite"/>
    </source>
</evidence>
<protein>
    <submittedName>
        <fullName evidence="3">PiggyBac transposable element-derived protein 4-like 3</fullName>
    </submittedName>
</protein>
<comment type="caution">
    <text evidence="3">The sequence shown here is derived from an EMBL/GenBank/DDBJ whole genome shotgun (WGS) entry which is preliminary data.</text>
</comment>
<evidence type="ECO:0000259" key="2">
    <source>
        <dbReference type="Pfam" id="PF13843"/>
    </source>
</evidence>
<evidence type="ECO:0000313" key="3">
    <source>
        <dbReference type="EMBL" id="KAG7175502.1"/>
    </source>
</evidence>
<dbReference type="PANTHER" id="PTHR46599:SF6">
    <property type="entry name" value="DUAL SPECIFICITY PHOSPHATASE 26"/>
    <property type="match status" value="1"/>
</dbReference>
<feature type="region of interest" description="Disordered" evidence="1">
    <location>
        <begin position="125"/>
        <end position="153"/>
    </location>
</feature>
<feature type="region of interest" description="Disordered" evidence="1">
    <location>
        <begin position="69"/>
        <end position="91"/>
    </location>
</feature>
<name>A0A8J5TMY6_HOMAM</name>
<dbReference type="Pfam" id="PF13843">
    <property type="entry name" value="DDE_Tnp_1_7"/>
    <property type="match status" value="1"/>
</dbReference>
<feature type="compositionally biased region" description="Acidic residues" evidence="1">
    <location>
        <begin position="71"/>
        <end position="83"/>
    </location>
</feature>
<proteinExistence type="predicted"/>
<organism evidence="3 4">
    <name type="scientific">Homarus americanus</name>
    <name type="common">American lobster</name>
    <dbReference type="NCBI Taxonomy" id="6706"/>
    <lineage>
        <taxon>Eukaryota</taxon>
        <taxon>Metazoa</taxon>
        <taxon>Ecdysozoa</taxon>
        <taxon>Arthropoda</taxon>
        <taxon>Crustacea</taxon>
        <taxon>Multicrustacea</taxon>
        <taxon>Malacostraca</taxon>
        <taxon>Eumalacostraca</taxon>
        <taxon>Eucarida</taxon>
        <taxon>Decapoda</taxon>
        <taxon>Pleocyemata</taxon>
        <taxon>Astacidea</taxon>
        <taxon>Nephropoidea</taxon>
        <taxon>Nephropidae</taxon>
        <taxon>Homarus</taxon>
    </lineage>
</organism>
<dbReference type="InterPro" id="IPR029526">
    <property type="entry name" value="PGBD"/>
</dbReference>
<accession>A0A8J5TMY6</accession>
<dbReference type="PANTHER" id="PTHR46599">
    <property type="entry name" value="PIGGYBAC TRANSPOSABLE ELEMENT-DERIVED PROTEIN 4"/>
    <property type="match status" value="1"/>
</dbReference>